<sequence length="63" mass="6817">MQEMTNFTHPIELSNEELDLVAAGWSNECGCGHQGESNTQVGLVNINDVNVGVNILGFQSQRA</sequence>
<evidence type="ECO:0000313" key="1">
    <source>
        <dbReference type="EMBL" id="SHG98119.1"/>
    </source>
</evidence>
<dbReference type="OrthoDB" id="9914022at2"/>
<dbReference type="RefSeq" id="WP_079568298.1">
    <property type="nucleotide sequence ID" value="NZ_LT670818.1"/>
</dbReference>
<organism evidence="1 2">
    <name type="scientific">Bradyrhizobium erythrophlei</name>
    <dbReference type="NCBI Taxonomy" id="1437360"/>
    <lineage>
        <taxon>Bacteria</taxon>
        <taxon>Pseudomonadati</taxon>
        <taxon>Pseudomonadota</taxon>
        <taxon>Alphaproteobacteria</taxon>
        <taxon>Hyphomicrobiales</taxon>
        <taxon>Nitrobacteraceae</taxon>
        <taxon>Bradyrhizobium</taxon>
    </lineage>
</organism>
<accession>A0A1M5P9I7</accession>
<reference evidence="1 2" key="1">
    <citation type="submission" date="2016-11" db="EMBL/GenBank/DDBJ databases">
        <authorList>
            <person name="Jaros S."/>
            <person name="Januszkiewicz K."/>
            <person name="Wedrychowicz H."/>
        </authorList>
    </citation>
    <scope>NUCLEOTIDE SEQUENCE [LARGE SCALE GENOMIC DNA]</scope>
    <source>
        <strain evidence="1 2">GAS242</strain>
    </source>
</reference>
<name>A0A1M5P9I7_9BRAD</name>
<proteinExistence type="predicted"/>
<gene>
    <name evidence="1" type="ORF">SAMN05444169_5094</name>
</gene>
<dbReference type="AlphaFoldDB" id="A0A1M5P9I7"/>
<dbReference type="EMBL" id="LT670818">
    <property type="protein sequence ID" value="SHG98119.1"/>
    <property type="molecule type" value="Genomic_DNA"/>
</dbReference>
<evidence type="ECO:0000313" key="2">
    <source>
        <dbReference type="Proteomes" id="UP000190675"/>
    </source>
</evidence>
<protein>
    <submittedName>
        <fullName evidence="1">Uncharacterized protein</fullName>
    </submittedName>
</protein>
<dbReference type="Proteomes" id="UP000190675">
    <property type="component" value="Chromosome I"/>
</dbReference>